<feature type="compositionally biased region" description="Low complexity" evidence="1">
    <location>
        <begin position="230"/>
        <end position="241"/>
    </location>
</feature>
<dbReference type="PANTHER" id="PTHR37533:SF2">
    <property type="entry name" value="FLAGELLAR HOOK-LENGTH CONTROL PROTEIN"/>
    <property type="match status" value="1"/>
</dbReference>
<dbReference type="Proteomes" id="UP001595755">
    <property type="component" value="Unassembled WGS sequence"/>
</dbReference>
<keyword evidence="4" id="KW-1185">Reference proteome</keyword>
<keyword evidence="3" id="KW-0969">Cilium</keyword>
<keyword evidence="3" id="KW-0282">Flagellum</keyword>
<evidence type="ECO:0000313" key="3">
    <source>
        <dbReference type="EMBL" id="MFC4307420.1"/>
    </source>
</evidence>
<keyword evidence="3" id="KW-0966">Cell projection</keyword>
<feature type="region of interest" description="Disordered" evidence="1">
    <location>
        <begin position="407"/>
        <end position="443"/>
    </location>
</feature>
<feature type="region of interest" description="Disordered" evidence="1">
    <location>
        <begin position="265"/>
        <end position="290"/>
    </location>
</feature>
<reference evidence="4" key="1">
    <citation type="journal article" date="2019" name="Int. J. Syst. Evol. Microbiol.">
        <title>The Global Catalogue of Microorganisms (GCM) 10K type strain sequencing project: providing services to taxonomists for standard genome sequencing and annotation.</title>
        <authorList>
            <consortium name="The Broad Institute Genomics Platform"/>
            <consortium name="The Broad Institute Genome Sequencing Center for Infectious Disease"/>
            <person name="Wu L."/>
            <person name="Ma J."/>
        </authorList>
    </citation>
    <scope>NUCLEOTIDE SEQUENCE [LARGE SCALE GENOMIC DNA]</scope>
    <source>
        <strain evidence="4">CGMCC 4.1641</strain>
    </source>
</reference>
<evidence type="ECO:0000313" key="4">
    <source>
        <dbReference type="Proteomes" id="UP001595755"/>
    </source>
</evidence>
<evidence type="ECO:0000259" key="2">
    <source>
        <dbReference type="Pfam" id="PF02120"/>
    </source>
</evidence>
<dbReference type="Pfam" id="PF02120">
    <property type="entry name" value="Flg_hook"/>
    <property type="match status" value="1"/>
</dbReference>
<gene>
    <name evidence="3" type="ORF">ACFO1S_28735</name>
</gene>
<name>A0ABV8SJD9_9BACL</name>
<dbReference type="EMBL" id="JBHSED010000074">
    <property type="protein sequence ID" value="MFC4307420.1"/>
    <property type="molecule type" value="Genomic_DNA"/>
</dbReference>
<protein>
    <submittedName>
        <fullName evidence="3">Flagellar hook-length control protein FliK</fullName>
    </submittedName>
</protein>
<dbReference type="InterPro" id="IPR052563">
    <property type="entry name" value="FliK"/>
</dbReference>
<evidence type="ECO:0000256" key="1">
    <source>
        <dbReference type="SAM" id="MobiDB-lite"/>
    </source>
</evidence>
<comment type="caution">
    <text evidence="3">The sequence shown here is derived from an EMBL/GenBank/DDBJ whole genome shotgun (WGS) entry which is preliminary data.</text>
</comment>
<dbReference type="Gene3D" id="3.30.750.140">
    <property type="match status" value="1"/>
</dbReference>
<feature type="region of interest" description="Disordered" evidence="1">
    <location>
        <begin position="1"/>
        <end position="26"/>
    </location>
</feature>
<feature type="compositionally biased region" description="Low complexity" evidence="1">
    <location>
        <begin position="272"/>
        <end position="290"/>
    </location>
</feature>
<dbReference type="RefSeq" id="WP_204603146.1">
    <property type="nucleotide sequence ID" value="NZ_JBHSED010000074.1"/>
</dbReference>
<feature type="compositionally biased region" description="Gly residues" evidence="1">
    <location>
        <begin position="430"/>
        <end position="440"/>
    </location>
</feature>
<organism evidence="3 4">
    <name type="scientific">Cohnella boryungensis</name>
    <dbReference type="NCBI Taxonomy" id="768479"/>
    <lineage>
        <taxon>Bacteria</taxon>
        <taxon>Bacillati</taxon>
        <taxon>Bacillota</taxon>
        <taxon>Bacilli</taxon>
        <taxon>Bacillales</taxon>
        <taxon>Paenibacillaceae</taxon>
        <taxon>Cohnella</taxon>
    </lineage>
</organism>
<proteinExistence type="predicted"/>
<dbReference type="PANTHER" id="PTHR37533">
    <property type="entry name" value="FLAGELLAR HOOK-LENGTH CONTROL PROTEIN"/>
    <property type="match status" value="1"/>
</dbReference>
<dbReference type="CDD" id="cd17470">
    <property type="entry name" value="T3SS_Flik_C"/>
    <property type="match status" value="1"/>
</dbReference>
<dbReference type="InterPro" id="IPR021136">
    <property type="entry name" value="Flagellar_hook_control-like_C"/>
</dbReference>
<feature type="compositionally biased region" description="Polar residues" evidence="1">
    <location>
        <begin position="407"/>
        <end position="422"/>
    </location>
</feature>
<feature type="compositionally biased region" description="Basic and acidic residues" evidence="1">
    <location>
        <begin position="204"/>
        <end position="221"/>
    </location>
</feature>
<sequence length="472" mass="48624">MNMAISSNSVSPGKSPAASTGSVPGSSGNGFAGALVQAIDGSGSTASTGNSLSLPVGIVGLVAQSGLQGTEGETQDLLAILANLIEQLQQLEQEDSALTPETQEQLADMLAAFQALLEQMKTTQTAADPSLTAEAPETTQTFAAMPGVETAKPVVKHLREVLQQLSEAIVSGTEVPEQTAALVAQLKARVEGAGTHTSNAGSAHADEIEQGKSASKAEKGAEPGAAVSKEAQSQTAASSAQETRRAAQPLRDPVWRFQIGSNAETASANVQSGGTAAVASSESTSSSQAQPAWTFLQNDTLANAESASAKAQLPSPVPVQQFADQLSKFLVKQFQFTQGNGTTEAKLSLTPEHLGNVDIRIIMNNGIVTAQFISDNPAARDLLENQMSQLRAALNVQGLQVEKLEVVQQSPSSEGTSLMQQESRNSNSGNGNGANGNRGGEGLEDAAVFAAELERNSSLKEIGFGSSINVTA</sequence>
<feature type="domain" description="Flagellar hook-length control protein-like C-terminal" evidence="2">
    <location>
        <begin position="334"/>
        <end position="413"/>
    </location>
</feature>
<accession>A0ABV8SJD9</accession>
<feature type="region of interest" description="Disordered" evidence="1">
    <location>
        <begin position="194"/>
        <end position="252"/>
    </location>
</feature>
<dbReference type="InterPro" id="IPR038610">
    <property type="entry name" value="FliK-like_C_sf"/>
</dbReference>